<dbReference type="InterPro" id="IPR015421">
    <property type="entry name" value="PyrdxlP-dep_Trfase_major"/>
</dbReference>
<dbReference type="GO" id="GO:0004021">
    <property type="term" value="F:L-alanine:2-oxoglutarate aminotransferase activity"/>
    <property type="evidence" value="ECO:0007669"/>
    <property type="project" value="TreeGrafter"/>
</dbReference>
<dbReference type="OrthoDB" id="1732682at2759"/>
<accession>A0A0S4JR33</accession>
<dbReference type="VEuPathDB" id="TriTrypDB:BSAL_32560"/>
<evidence type="ECO:0000256" key="2">
    <source>
        <dbReference type="ARBA" id="ARBA00011738"/>
    </source>
</evidence>
<gene>
    <name evidence="8" type="ORF">BSAL_32560</name>
</gene>
<dbReference type="AlphaFoldDB" id="A0A0S4JR33"/>
<evidence type="ECO:0000256" key="4">
    <source>
        <dbReference type="ARBA" id="ARBA00022679"/>
    </source>
</evidence>
<dbReference type="GO" id="GO:0030170">
    <property type="term" value="F:pyridoxal phosphate binding"/>
    <property type="evidence" value="ECO:0007669"/>
    <property type="project" value="InterPro"/>
</dbReference>
<keyword evidence="9" id="KW-1185">Reference proteome</keyword>
<dbReference type="UniPathway" id="UPA00528">
    <property type="reaction ID" value="UER00586"/>
</dbReference>
<dbReference type="CDD" id="cd00609">
    <property type="entry name" value="AAT_like"/>
    <property type="match status" value="1"/>
</dbReference>
<keyword evidence="5" id="KW-0663">Pyridoxal phosphate</keyword>
<dbReference type="Gene3D" id="3.90.1150.10">
    <property type="entry name" value="Aspartate Aminotransferase, domain 1"/>
    <property type="match status" value="1"/>
</dbReference>
<comment type="similarity">
    <text evidence="6">Belongs to the class-I pyridoxal-phosphate-dependent aminotransferase family. Alanine aminotransferase subfamily.</text>
</comment>
<organism evidence="8 9">
    <name type="scientific">Bodo saltans</name>
    <name type="common">Flagellated protozoan</name>
    <dbReference type="NCBI Taxonomy" id="75058"/>
    <lineage>
        <taxon>Eukaryota</taxon>
        <taxon>Discoba</taxon>
        <taxon>Euglenozoa</taxon>
        <taxon>Kinetoplastea</taxon>
        <taxon>Metakinetoplastina</taxon>
        <taxon>Eubodonida</taxon>
        <taxon>Bodonidae</taxon>
        <taxon>Bodo</taxon>
    </lineage>
</organism>
<proteinExistence type="inferred from homology"/>
<feature type="domain" description="Aminotransferase class I/classII large" evidence="7">
    <location>
        <begin position="2"/>
        <end position="240"/>
    </location>
</feature>
<dbReference type="PANTHER" id="PTHR11751">
    <property type="entry name" value="ALANINE AMINOTRANSFERASE"/>
    <property type="match status" value="1"/>
</dbReference>
<dbReference type="InterPro" id="IPR045088">
    <property type="entry name" value="ALAT1/2-like"/>
</dbReference>
<sequence>MEAILTICHRHHILLLADEVYQENIYQPNTLPFLSFRAVCLSMHHAPHVRDGTSIISVHSVSKGLLAECGRRGGYMALTNCFLTIRKELMKLNSINICPNISGQLLTALMLDPPVPGDESYATFQHEMHSNFSALQKKAVVIAEALNAIPGITCSVPPGAMYVFPKVQLPTRYIDEHTRSLNEQEGVSYTPDTRWCLELLDSFGVVVIPGDGFLHEAGTFHFRTTILPCDAQLERMINSIREFQGSVITRFS</sequence>
<name>A0A0S4JR33_BODSA</name>
<comment type="subunit">
    <text evidence="2">Homodimer.</text>
</comment>
<dbReference type="SUPFAM" id="SSF53383">
    <property type="entry name" value="PLP-dependent transferases"/>
    <property type="match status" value="1"/>
</dbReference>
<evidence type="ECO:0000256" key="6">
    <source>
        <dbReference type="ARBA" id="ARBA00025785"/>
    </source>
</evidence>
<reference evidence="9" key="1">
    <citation type="submission" date="2015-09" db="EMBL/GenBank/DDBJ databases">
        <authorList>
            <consortium name="Pathogen Informatics"/>
        </authorList>
    </citation>
    <scope>NUCLEOTIDE SEQUENCE [LARGE SCALE GENOMIC DNA]</scope>
    <source>
        <strain evidence="9">Lake Konstanz</strain>
    </source>
</reference>
<dbReference type="EMBL" id="CYKH01001939">
    <property type="protein sequence ID" value="CUG91534.1"/>
    <property type="molecule type" value="Genomic_DNA"/>
</dbReference>
<evidence type="ECO:0000313" key="8">
    <source>
        <dbReference type="EMBL" id="CUG91534.1"/>
    </source>
</evidence>
<evidence type="ECO:0000256" key="5">
    <source>
        <dbReference type="ARBA" id="ARBA00022898"/>
    </source>
</evidence>
<dbReference type="Proteomes" id="UP000051952">
    <property type="component" value="Unassembled WGS sequence"/>
</dbReference>
<comment type="cofactor">
    <cofactor evidence="1">
        <name>pyridoxal 5'-phosphate</name>
        <dbReference type="ChEBI" id="CHEBI:597326"/>
    </cofactor>
</comment>
<dbReference type="InterPro" id="IPR015422">
    <property type="entry name" value="PyrdxlP-dep_Trfase_small"/>
</dbReference>
<dbReference type="Gene3D" id="3.40.640.10">
    <property type="entry name" value="Type I PLP-dependent aspartate aminotransferase-like (Major domain)"/>
    <property type="match status" value="1"/>
</dbReference>
<keyword evidence="3 8" id="KW-0032">Aminotransferase</keyword>
<evidence type="ECO:0000259" key="7">
    <source>
        <dbReference type="Pfam" id="PF00155"/>
    </source>
</evidence>
<dbReference type="InterPro" id="IPR004839">
    <property type="entry name" value="Aminotransferase_I/II_large"/>
</dbReference>
<dbReference type="InterPro" id="IPR015424">
    <property type="entry name" value="PyrdxlP-dep_Trfase"/>
</dbReference>
<protein>
    <submittedName>
        <fullName evidence="8">Alanine aminotransferase, putative</fullName>
    </submittedName>
</protein>
<evidence type="ECO:0000256" key="3">
    <source>
        <dbReference type="ARBA" id="ARBA00022576"/>
    </source>
</evidence>
<dbReference type="PANTHER" id="PTHR11751:SF29">
    <property type="entry name" value="ALANINE TRANSAMINASE"/>
    <property type="match status" value="1"/>
</dbReference>
<dbReference type="GO" id="GO:0042853">
    <property type="term" value="P:L-alanine catabolic process"/>
    <property type="evidence" value="ECO:0007669"/>
    <property type="project" value="UniProtKB-UniPathway"/>
</dbReference>
<keyword evidence="4 8" id="KW-0808">Transferase</keyword>
<evidence type="ECO:0000256" key="1">
    <source>
        <dbReference type="ARBA" id="ARBA00001933"/>
    </source>
</evidence>
<evidence type="ECO:0000313" key="9">
    <source>
        <dbReference type="Proteomes" id="UP000051952"/>
    </source>
</evidence>
<dbReference type="Pfam" id="PF00155">
    <property type="entry name" value="Aminotran_1_2"/>
    <property type="match status" value="1"/>
</dbReference>